<sequence>MSTFKVTQQTYILETSFTDKNPQEGKSIRDAMQSTANWNGMLLNARRKRGACYDPATGMYQFPRNSDQYYSITDPSRWRPRLP</sequence>
<evidence type="ECO:0000313" key="2">
    <source>
        <dbReference type="Proteomes" id="UP001150925"/>
    </source>
</evidence>
<dbReference type="EMBL" id="JANBPY010000483">
    <property type="protein sequence ID" value="KAJ1966641.1"/>
    <property type="molecule type" value="Genomic_DNA"/>
</dbReference>
<keyword evidence="2" id="KW-1185">Reference proteome</keyword>
<organism evidence="1 2">
    <name type="scientific">Dispira parvispora</name>
    <dbReference type="NCBI Taxonomy" id="1520584"/>
    <lineage>
        <taxon>Eukaryota</taxon>
        <taxon>Fungi</taxon>
        <taxon>Fungi incertae sedis</taxon>
        <taxon>Zoopagomycota</taxon>
        <taxon>Kickxellomycotina</taxon>
        <taxon>Dimargaritomycetes</taxon>
        <taxon>Dimargaritales</taxon>
        <taxon>Dimargaritaceae</taxon>
        <taxon>Dispira</taxon>
    </lineage>
</organism>
<name>A0A9W8E7K4_9FUNG</name>
<accession>A0A9W8E7K4</accession>
<reference evidence="1" key="1">
    <citation type="submission" date="2022-07" db="EMBL/GenBank/DDBJ databases">
        <title>Phylogenomic reconstructions and comparative analyses of Kickxellomycotina fungi.</title>
        <authorList>
            <person name="Reynolds N.K."/>
            <person name="Stajich J.E."/>
            <person name="Barry K."/>
            <person name="Grigoriev I.V."/>
            <person name="Crous P."/>
            <person name="Smith M.E."/>
        </authorList>
    </citation>
    <scope>NUCLEOTIDE SEQUENCE</scope>
    <source>
        <strain evidence="1">RSA 1196</strain>
    </source>
</reference>
<proteinExistence type="predicted"/>
<evidence type="ECO:0000313" key="1">
    <source>
        <dbReference type="EMBL" id="KAJ1966641.1"/>
    </source>
</evidence>
<gene>
    <name evidence="1" type="ORF">IWQ62_002338</name>
</gene>
<dbReference type="AlphaFoldDB" id="A0A9W8E7K4"/>
<dbReference type="Proteomes" id="UP001150925">
    <property type="component" value="Unassembled WGS sequence"/>
</dbReference>
<dbReference type="OrthoDB" id="5550090at2759"/>
<comment type="caution">
    <text evidence="1">The sequence shown here is derived from an EMBL/GenBank/DDBJ whole genome shotgun (WGS) entry which is preliminary data.</text>
</comment>
<protein>
    <submittedName>
        <fullName evidence="1">Uncharacterized protein</fullName>
    </submittedName>
</protein>